<dbReference type="NCBIfam" id="TIGR00358">
    <property type="entry name" value="3_prime_RNase"/>
    <property type="match status" value="1"/>
</dbReference>
<evidence type="ECO:0000313" key="11">
    <source>
        <dbReference type="EMBL" id="RKF20113.1"/>
    </source>
</evidence>
<comment type="caution">
    <text evidence="11">The sequence shown here is derived from an EMBL/GenBank/DDBJ whole genome shotgun (WGS) entry which is preliminary data.</text>
</comment>
<keyword evidence="4" id="KW-0963">Cytoplasm</keyword>
<dbReference type="Gene3D" id="2.40.50.140">
    <property type="entry name" value="Nucleic acid-binding proteins"/>
    <property type="match status" value="2"/>
</dbReference>
<dbReference type="PANTHER" id="PTHR23355:SF37">
    <property type="entry name" value="EXORIBONUCLEASE 2"/>
    <property type="match status" value="1"/>
</dbReference>
<dbReference type="SMART" id="SM00955">
    <property type="entry name" value="RNB"/>
    <property type="match status" value="1"/>
</dbReference>
<dbReference type="InterPro" id="IPR050180">
    <property type="entry name" value="RNR_Ribonuclease"/>
</dbReference>
<dbReference type="Gene3D" id="2.40.50.640">
    <property type="match status" value="1"/>
</dbReference>
<evidence type="ECO:0000313" key="12">
    <source>
        <dbReference type="Proteomes" id="UP000286482"/>
    </source>
</evidence>
<name>A0A420EHF4_9ALTE</name>
<dbReference type="InterPro" id="IPR013223">
    <property type="entry name" value="RNase_B_OB_dom"/>
</dbReference>
<dbReference type="GO" id="GO:0008859">
    <property type="term" value="F:exoribonuclease II activity"/>
    <property type="evidence" value="ECO:0007669"/>
    <property type="project" value="UniProtKB-UniRule"/>
</dbReference>
<dbReference type="AlphaFoldDB" id="A0A420EHF4"/>
<dbReference type="EC" id="3.1.13.1" evidence="9"/>
<dbReference type="InterPro" id="IPR012340">
    <property type="entry name" value="NA-bd_OB-fold"/>
</dbReference>
<dbReference type="InterPro" id="IPR003029">
    <property type="entry name" value="S1_domain"/>
</dbReference>
<dbReference type="GO" id="GO:0005829">
    <property type="term" value="C:cytosol"/>
    <property type="evidence" value="ECO:0007669"/>
    <property type="project" value="UniProtKB-ARBA"/>
</dbReference>
<dbReference type="PROSITE" id="PS50126">
    <property type="entry name" value="S1"/>
    <property type="match status" value="1"/>
</dbReference>
<comment type="catalytic activity">
    <reaction evidence="1">
        <text>Exonucleolytic cleavage in the 3'- to 5'-direction to yield nucleoside 5'-phosphates.</text>
        <dbReference type="EC" id="3.1.13.1"/>
    </reaction>
</comment>
<keyword evidence="5" id="KW-0540">Nuclease</keyword>
<dbReference type="NCBIfam" id="NF003455">
    <property type="entry name" value="PRK05054.1"/>
    <property type="match status" value="1"/>
</dbReference>
<dbReference type="PANTHER" id="PTHR23355">
    <property type="entry name" value="RIBONUCLEASE"/>
    <property type="match status" value="1"/>
</dbReference>
<dbReference type="EMBL" id="RAQO01000004">
    <property type="protein sequence ID" value="RKF20113.1"/>
    <property type="molecule type" value="Genomic_DNA"/>
</dbReference>
<dbReference type="Pfam" id="PF08206">
    <property type="entry name" value="OB_RNB"/>
    <property type="match status" value="1"/>
</dbReference>
<evidence type="ECO:0000256" key="1">
    <source>
        <dbReference type="ARBA" id="ARBA00001849"/>
    </source>
</evidence>
<organism evidence="11 12">
    <name type="scientific">Alginatibacterium sediminis</name>
    <dbReference type="NCBI Taxonomy" id="2164068"/>
    <lineage>
        <taxon>Bacteria</taxon>
        <taxon>Pseudomonadati</taxon>
        <taxon>Pseudomonadota</taxon>
        <taxon>Gammaproteobacteria</taxon>
        <taxon>Alteromonadales</taxon>
        <taxon>Alteromonadaceae</taxon>
        <taxon>Alginatibacterium</taxon>
    </lineage>
</organism>
<dbReference type="InterPro" id="IPR011804">
    <property type="entry name" value="RNase_II"/>
</dbReference>
<keyword evidence="6 11" id="KW-0378">Hydrolase</keyword>
<dbReference type="NCBIfam" id="TIGR02062">
    <property type="entry name" value="RNase_B"/>
    <property type="match status" value="1"/>
</dbReference>
<evidence type="ECO:0000256" key="6">
    <source>
        <dbReference type="ARBA" id="ARBA00022801"/>
    </source>
</evidence>
<sequence>MFKDNPLLAQLKAQIVENLPTVEGRVKASDKSYGFLQCDGNKSYFIAPPFMKNLIHGDLIKASLHEQGKKTSAEPQELLQPSLSQFIGQVQFINGKCRIVPEHRQINRDLPARSVDPKTLKLEQGDWVKAKLSSHALTDKQFAVIVESLVAKQDDPLARWKIVTAKHDLAWDEPESSETTLEVEQVSSRVDLRHMPWFTIDGLHTKDMDDAIHISDQSDHWRLSVAIADPSAYVSEGHPLNQVAKDRCFTLYLPGKTVPMLPENLANQTCSLLPGEDKLALVCHMKIEKTGLLKPDFEFELATIRSHQRLDYTSVSNLIENQLDLDLVPGIEAQLQQLAEFSRQRIEWRQQHSTVFKSRPDYSFELSEYGELLDIHCQPRRIANSMVEEAMVAANAAAGQFLSQQQRQAVYSVHCGFKTESIDALLKFLEKNGYCYSAQELQTLSGFCELRRQVEARGDVANEVLLRRFYNQSEFANDSQAHFGLGEAAYASWTSPIRKYGDMLNHRIIKAAILEQSNEAPLTEELSQHMSEQRRKHKFAEREMADYLYTQYYAMLKVGSKLKAEIMDVNRAGLKLQFMDTGARGFLPASLMSDAKDVLVFETDTGCIVQGESVKLCLGETIEVILHDVRIENQNITVRLEKPYSNTPN</sequence>
<evidence type="ECO:0000256" key="8">
    <source>
        <dbReference type="ARBA" id="ARBA00022884"/>
    </source>
</evidence>
<evidence type="ECO:0000256" key="3">
    <source>
        <dbReference type="ARBA" id="ARBA00009925"/>
    </source>
</evidence>
<evidence type="ECO:0000256" key="9">
    <source>
        <dbReference type="NCBIfam" id="TIGR02062"/>
    </source>
</evidence>
<dbReference type="PROSITE" id="PS01175">
    <property type="entry name" value="RIBONUCLEASE_II"/>
    <property type="match status" value="1"/>
</dbReference>
<dbReference type="InterPro" id="IPR004476">
    <property type="entry name" value="RNase_II/RNase_R"/>
</dbReference>
<evidence type="ECO:0000256" key="2">
    <source>
        <dbReference type="ARBA" id="ARBA00004496"/>
    </source>
</evidence>
<keyword evidence="8" id="KW-0694">RNA-binding</keyword>
<dbReference type="GO" id="GO:0003723">
    <property type="term" value="F:RNA binding"/>
    <property type="evidence" value="ECO:0007669"/>
    <property type="project" value="UniProtKB-KW"/>
</dbReference>
<dbReference type="GO" id="GO:0006402">
    <property type="term" value="P:mRNA catabolic process"/>
    <property type="evidence" value="ECO:0007669"/>
    <property type="project" value="TreeGrafter"/>
</dbReference>
<feature type="domain" description="S1 motif" evidence="10">
    <location>
        <begin position="559"/>
        <end position="641"/>
    </location>
</feature>
<dbReference type="InterPro" id="IPR001900">
    <property type="entry name" value="RNase_II/R"/>
</dbReference>
<comment type="similarity">
    <text evidence="3">Belongs to the RNR ribonuclease family. RNase II subfamily.</text>
</comment>
<accession>A0A420EHF4</accession>
<dbReference type="InterPro" id="IPR022966">
    <property type="entry name" value="RNase_II/R_CS"/>
</dbReference>
<dbReference type="SUPFAM" id="SSF50249">
    <property type="entry name" value="Nucleic acid-binding proteins"/>
    <property type="match status" value="4"/>
</dbReference>
<evidence type="ECO:0000256" key="7">
    <source>
        <dbReference type="ARBA" id="ARBA00022839"/>
    </source>
</evidence>
<dbReference type="SMART" id="SM00357">
    <property type="entry name" value="CSP"/>
    <property type="match status" value="1"/>
</dbReference>
<keyword evidence="7" id="KW-0269">Exonuclease</keyword>
<dbReference type="InterPro" id="IPR011129">
    <property type="entry name" value="CSD"/>
</dbReference>
<gene>
    <name evidence="11" type="ORF">DBZ36_06605</name>
</gene>
<evidence type="ECO:0000256" key="5">
    <source>
        <dbReference type="ARBA" id="ARBA00022722"/>
    </source>
</evidence>
<dbReference type="Pfam" id="PF00773">
    <property type="entry name" value="RNB"/>
    <property type="match status" value="1"/>
</dbReference>
<protein>
    <recommendedName>
        <fullName evidence="9">Exoribonuclease II</fullName>
        <ecNumber evidence="9">3.1.13.1</ecNumber>
    </recommendedName>
</protein>
<evidence type="ECO:0000259" key="10">
    <source>
        <dbReference type="PROSITE" id="PS50126"/>
    </source>
</evidence>
<reference evidence="11 12" key="1">
    <citation type="submission" date="2018-09" db="EMBL/GenBank/DDBJ databases">
        <authorList>
            <person name="Wang Z."/>
        </authorList>
    </citation>
    <scope>NUCLEOTIDE SEQUENCE [LARGE SCALE GENOMIC DNA]</scope>
    <source>
        <strain evidence="11 12">ALS 81</strain>
    </source>
</reference>
<evidence type="ECO:0000256" key="4">
    <source>
        <dbReference type="ARBA" id="ARBA00022490"/>
    </source>
</evidence>
<comment type="subcellular location">
    <subcellularLocation>
        <location evidence="2">Cytoplasm</location>
    </subcellularLocation>
</comment>
<dbReference type="Proteomes" id="UP000286482">
    <property type="component" value="Unassembled WGS sequence"/>
</dbReference>
<proteinExistence type="inferred from homology"/>
<keyword evidence="12" id="KW-1185">Reference proteome</keyword>